<dbReference type="EMBL" id="GGEC01063858">
    <property type="protein sequence ID" value="MBX44342.1"/>
    <property type="molecule type" value="Transcribed_RNA"/>
</dbReference>
<proteinExistence type="predicted"/>
<protein>
    <submittedName>
        <fullName evidence="1">Uncharacterized protein</fullName>
    </submittedName>
</protein>
<organism evidence="1">
    <name type="scientific">Rhizophora mucronata</name>
    <name type="common">Asiatic mangrove</name>
    <dbReference type="NCBI Taxonomy" id="61149"/>
    <lineage>
        <taxon>Eukaryota</taxon>
        <taxon>Viridiplantae</taxon>
        <taxon>Streptophyta</taxon>
        <taxon>Embryophyta</taxon>
        <taxon>Tracheophyta</taxon>
        <taxon>Spermatophyta</taxon>
        <taxon>Magnoliopsida</taxon>
        <taxon>eudicotyledons</taxon>
        <taxon>Gunneridae</taxon>
        <taxon>Pentapetalae</taxon>
        <taxon>rosids</taxon>
        <taxon>fabids</taxon>
        <taxon>Malpighiales</taxon>
        <taxon>Rhizophoraceae</taxon>
        <taxon>Rhizophora</taxon>
    </lineage>
</organism>
<dbReference type="AlphaFoldDB" id="A0A2P2NPB4"/>
<sequence length="67" mass="8110">MFNAPKWEKQEKKEDYNTFKERPITIDSDNQTRKYSKVRKAKSSCYRALAETISPKIRKKWKKINTK</sequence>
<reference evidence="1" key="1">
    <citation type="submission" date="2018-02" db="EMBL/GenBank/DDBJ databases">
        <title>Rhizophora mucronata_Transcriptome.</title>
        <authorList>
            <person name="Meera S.P."/>
            <person name="Sreeshan A."/>
            <person name="Augustine A."/>
        </authorList>
    </citation>
    <scope>NUCLEOTIDE SEQUENCE</scope>
    <source>
        <tissue evidence="1">Leaf</tissue>
    </source>
</reference>
<evidence type="ECO:0000313" key="1">
    <source>
        <dbReference type="EMBL" id="MBX44342.1"/>
    </source>
</evidence>
<name>A0A2P2NPB4_RHIMU</name>
<accession>A0A2P2NPB4</accession>